<dbReference type="EMBL" id="PDCK01000041">
    <property type="protein sequence ID" value="PRQ45470.1"/>
    <property type="molecule type" value="Genomic_DNA"/>
</dbReference>
<feature type="domain" description="Thioredoxin" evidence="1">
    <location>
        <begin position="62"/>
        <end position="207"/>
    </location>
</feature>
<keyword evidence="3" id="KW-1185">Reference proteome</keyword>
<dbReference type="GO" id="GO:0003756">
    <property type="term" value="F:protein disulfide isomerase activity"/>
    <property type="evidence" value="ECO:0007669"/>
    <property type="project" value="TreeGrafter"/>
</dbReference>
<keyword evidence="2" id="KW-0560">Oxidoreductase</keyword>
<evidence type="ECO:0000313" key="3">
    <source>
        <dbReference type="Proteomes" id="UP000238479"/>
    </source>
</evidence>
<comment type="caution">
    <text evidence="2">The sequence shown here is derived from an EMBL/GenBank/DDBJ whole genome shotgun (WGS) entry which is preliminary data.</text>
</comment>
<dbReference type="Pfam" id="PF00085">
    <property type="entry name" value="Thioredoxin"/>
    <property type="match status" value="1"/>
</dbReference>
<dbReference type="Proteomes" id="UP000238479">
    <property type="component" value="Chromosome 3"/>
</dbReference>
<dbReference type="PROSITE" id="PS51352">
    <property type="entry name" value="THIOREDOXIN_2"/>
    <property type="match status" value="1"/>
</dbReference>
<gene>
    <name evidence="2" type="ORF">RchiOBHm_Chr3g0491751</name>
</gene>
<name>A0A2P6RGA9_ROSCH</name>
<sequence length="228" mass="25403">MPDPQNKPFNEQKPFPVDLKVVTAIPGFHKKNKAPPFFQVTSKSNFTSSTLCLLLILSLLTVTISSPGSPLILRAVNNGTVDLNVTNFDAVLRETPATYALVEFFAHWCPACRNFKPHYEKVARLFNGPDAVYPGMLLMTRVDCASKINTKLCDNFSVSHYPMLFWGPPSKFVSAGWEPKQEKSDIQVIDNGHTADRLLSWINKQMGSSFGLEDRISRNVAQALSSLK</sequence>
<dbReference type="PANTHER" id="PTHR22897:SF8">
    <property type="entry name" value="SULFHYDRYL OXIDASE"/>
    <property type="match status" value="1"/>
</dbReference>
<dbReference type="Gramene" id="PRQ45470">
    <property type="protein sequence ID" value="PRQ45470"/>
    <property type="gene ID" value="RchiOBHm_Chr3g0491751"/>
</dbReference>
<evidence type="ECO:0000259" key="1">
    <source>
        <dbReference type="PROSITE" id="PS51352"/>
    </source>
</evidence>
<dbReference type="InterPro" id="IPR039798">
    <property type="entry name" value="Sulfhydryl_oxidase"/>
</dbReference>
<dbReference type="STRING" id="74649.A0A2P6RGA9"/>
<dbReference type="AlphaFoldDB" id="A0A2P6RGA9"/>
<dbReference type="GO" id="GO:0000139">
    <property type="term" value="C:Golgi membrane"/>
    <property type="evidence" value="ECO:0007669"/>
    <property type="project" value="TreeGrafter"/>
</dbReference>
<proteinExistence type="predicted"/>
<dbReference type="PANTHER" id="PTHR22897">
    <property type="entry name" value="QUIESCIN Q6-RELATED SULFHYDRYL OXIDASE"/>
    <property type="match status" value="1"/>
</dbReference>
<accession>A0A2P6RGA9</accession>
<evidence type="ECO:0000313" key="2">
    <source>
        <dbReference type="EMBL" id="PRQ45470.1"/>
    </source>
</evidence>
<dbReference type="EC" id="1.8.3.2" evidence="2"/>
<dbReference type="SUPFAM" id="SSF52833">
    <property type="entry name" value="Thioredoxin-like"/>
    <property type="match status" value="1"/>
</dbReference>
<protein>
    <submittedName>
        <fullName evidence="2">Putative thiol oxidase</fullName>
        <ecNumber evidence="2">1.8.3.2</ecNumber>
    </submittedName>
</protein>
<reference evidence="2 3" key="1">
    <citation type="journal article" date="2018" name="Nat. Genet.">
        <title>The Rosa genome provides new insights in the design of modern roses.</title>
        <authorList>
            <person name="Bendahmane M."/>
        </authorList>
    </citation>
    <scope>NUCLEOTIDE SEQUENCE [LARGE SCALE GENOMIC DNA]</scope>
    <source>
        <strain evidence="3">cv. Old Blush</strain>
    </source>
</reference>
<dbReference type="GO" id="GO:0006457">
    <property type="term" value="P:protein folding"/>
    <property type="evidence" value="ECO:0007669"/>
    <property type="project" value="TreeGrafter"/>
</dbReference>
<dbReference type="GO" id="GO:0016971">
    <property type="term" value="F:flavin-dependent sulfhydryl oxidase activity"/>
    <property type="evidence" value="ECO:0007669"/>
    <property type="project" value="InterPro"/>
</dbReference>
<dbReference type="InterPro" id="IPR036249">
    <property type="entry name" value="Thioredoxin-like_sf"/>
</dbReference>
<dbReference type="InterPro" id="IPR013766">
    <property type="entry name" value="Thioredoxin_domain"/>
</dbReference>
<dbReference type="Gene3D" id="3.40.30.10">
    <property type="entry name" value="Glutaredoxin"/>
    <property type="match status" value="1"/>
</dbReference>
<dbReference type="PROSITE" id="PS00194">
    <property type="entry name" value="THIOREDOXIN_1"/>
    <property type="match status" value="1"/>
</dbReference>
<dbReference type="GO" id="GO:0005615">
    <property type="term" value="C:extracellular space"/>
    <property type="evidence" value="ECO:0007669"/>
    <property type="project" value="TreeGrafter"/>
</dbReference>
<organism evidence="2 3">
    <name type="scientific">Rosa chinensis</name>
    <name type="common">China rose</name>
    <dbReference type="NCBI Taxonomy" id="74649"/>
    <lineage>
        <taxon>Eukaryota</taxon>
        <taxon>Viridiplantae</taxon>
        <taxon>Streptophyta</taxon>
        <taxon>Embryophyta</taxon>
        <taxon>Tracheophyta</taxon>
        <taxon>Spermatophyta</taxon>
        <taxon>Magnoliopsida</taxon>
        <taxon>eudicotyledons</taxon>
        <taxon>Gunneridae</taxon>
        <taxon>Pentapetalae</taxon>
        <taxon>rosids</taxon>
        <taxon>fabids</taxon>
        <taxon>Rosales</taxon>
        <taxon>Rosaceae</taxon>
        <taxon>Rosoideae</taxon>
        <taxon>Rosoideae incertae sedis</taxon>
        <taxon>Rosa</taxon>
    </lineage>
</organism>
<dbReference type="FunFam" id="3.40.30.10:FF:000244">
    <property type="entry name" value="Sulfhydryl oxidase"/>
    <property type="match status" value="1"/>
</dbReference>
<dbReference type="InterPro" id="IPR017937">
    <property type="entry name" value="Thioredoxin_CS"/>
</dbReference>